<reference evidence="5 6" key="1">
    <citation type="submission" date="2020-08" db="EMBL/GenBank/DDBJ databases">
        <title>Plant Genome Project.</title>
        <authorList>
            <person name="Zhang R.-G."/>
        </authorList>
    </citation>
    <scope>NUCLEOTIDE SEQUENCE [LARGE SCALE GENOMIC DNA]</scope>
    <source>
        <tissue evidence="5">Rhizome</tissue>
    </source>
</reference>
<keyword evidence="1" id="KW-0143">Chaperone</keyword>
<feature type="domain" description="BAG" evidence="4">
    <location>
        <begin position="175"/>
        <end position="240"/>
    </location>
</feature>
<dbReference type="PROSITE" id="PS51035">
    <property type="entry name" value="BAG"/>
    <property type="match status" value="1"/>
</dbReference>
<sequence length="243" mass="26492">MLVALSPSPDSHTYLLYFYISLYSGTFTSSLLNRMNGSSATDAAAAAQADGSVGISPGELHPGGVLVQNRSDAVSGPRDNLVKIKVLRGTQLLDVSVPVESTFGELKKVLEKETGLEPHEQRLLFRGKEKDDDDCLRMAGIKDMSKVVLLEDPVSKARKFEQMKRDLYMKKAYDAIAAVRAEVDKLATKVSALEAAVHSSTKADAKDFAVLTELLMMQLLKLDGIEAEGEAKMQRKSEVNICI</sequence>
<dbReference type="InterPro" id="IPR003103">
    <property type="entry name" value="BAG_domain"/>
</dbReference>
<gene>
    <name evidence="5" type="ORF">ZIOFF_036866</name>
</gene>
<organism evidence="5 6">
    <name type="scientific">Zingiber officinale</name>
    <name type="common">Ginger</name>
    <name type="synonym">Amomum zingiber</name>
    <dbReference type="NCBI Taxonomy" id="94328"/>
    <lineage>
        <taxon>Eukaryota</taxon>
        <taxon>Viridiplantae</taxon>
        <taxon>Streptophyta</taxon>
        <taxon>Embryophyta</taxon>
        <taxon>Tracheophyta</taxon>
        <taxon>Spermatophyta</taxon>
        <taxon>Magnoliopsida</taxon>
        <taxon>Liliopsida</taxon>
        <taxon>Zingiberales</taxon>
        <taxon>Zingiberaceae</taxon>
        <taxon>Zingiber</taxon>
    </lineage>
</organism>
<dbReference type="InterPro" id="IPR036533">
    <property type="entry name" value="BAG_dom_sf"/>
</dbReference>
<evidence type="ECO:0000259" key="4">
    <source>
        <dbReference type="PROSITE" id="PS51035"/>
    </source>
</evidence>
<dbReference type="GO" id="GO:0050821">
    <property type="term" value="P:protein stabilization"/>
    <property type="evidence" value="ECO:0007669"/>
    <property type="project" value="TreeGrafter"/>
</dbReference>
<dbReference type="EMBL" id="JACMSC010000010">
    <property type="protein sequence ID" value="KAG6504532.1"/>
    <property type="molecule type" value="Genomic_DNA"/>
</dbReference>
<protein>
    <submittedName>
        <fullName evidence="5">Uncharacterized protein</fullName>
    </submittedName>
</protein>
<keyword evidence="2" id="KW-0812">Transmembrane</keyword>
<keyword evidence="6" id="KW-1185">Reference proteome</keyword>
<keyword evidence="2" id="KW-0472">Membrane</keyword>
<dbReference type="PANTHER" id="PTHR12329">
    <property type="entry name" value="BCL2-ASSOCIATED ATHANOGENE"/>
    <property type="match status" value="1"/>
</dbReference>
<dbReference type="GO" id="GO:0005737">
    <property type="term" value="C:cytoplasm"/>
    <property type="evidence" value="ECO:0007669"/>
    <property type="project" value="TreeGrafter"/>
</dbReference>
<dbReference type="GO" id="GO:0000774">
    <property type="term" value="F:adenyl-nucleotide exchange factor activity"/>
    <property type="evidence" value="ECO:0007669"/>
    <property type="project" value="TreeGrafter"/>
</dbReference>
<comment type="caution">
    <text evidence="5">The sequence shown here is derived from an EMBL/GenBank/DDBJ whole genome shotgun (WGS) entry which is preliminary data.</text>
</comment>
<dbReference type="InterPro" id="IPR029071">
    <property type="entry name" value="Ubiquitin-like_domsf"/>
</dbReference>
<dbReference type="SUPFAM" id="SSF54236">
    <property type="entry name" value="Ubiquitin-like"/>
    <property type="match status" value="1"/>
</dbReference>
<dbReference type="InterPro" id="IPR039773">
    <property type="entry name" value="BAG_chaperone_regulator"/>
</dbReference>
<proteinExistence type="predicted"/>
<dbReference type="Gene3D" id="1.20.58.120">
    <property type="entry name" value="BAG domain"/>
    <property type="match status" value="1"/>
</dbReference>
<dbReference type="Pfam" id="PF00240">
    <property type="entry name" value="ubiquitin"/>
    <property type="match status" value="1"/>
</dbReference>
<evidence type="ECO:0000259" key="3">
    <source>
        <dbReference type="PROSITE" id="PS50053"/>
    </source>
</evidence>
<evidence type="ECO:0000256" key="2">
    <source>
        <dbReference type="SAM" id="Phobius"/>
    </source>
</evidence>
<dbReference type="GO" id="GO:0051087">
    <property type="term" value="F:protein-folding chaperone binding"/>
    <property type="evidence" value="ECO:0007669"/>
    <property type="project" value="InterPro"/>
</dbReference>
<dbReference type="Proteomes" id="UP000734854">
    <property type="component" value="Unassembled WGS sequence"/>
</dbReference>
<evidence type="ECO:0000256" key="1">
    <source>
        <dbReference type="ARBA" id="ARBA00023186"/>
    </source>
</evidence>
<evidence type="ECO:0000313" key="5">
    <source>
        <dbReference type="EMBL" id="KAG6504532.1"/>
    </source>
</evidence>
<dbReference type="SMART" id="SM00213">
    <property type="entry name" value="UBQ"/>
    <property type="match status" value="1"/>
</dbReference>
<dbReference type="PANTHER" id="PTHR12329:SF16">
    <property type="entry name" value="BAG FAMILY MOLECULAR CHAPERONE REGULATOR 1"/>
    <property type="match status" value="1"/>
</dbReference>
<feature type="transmembrane region" description="Helical" evidence="2">
    <location>
        <begin position="14"/>
        <end position="32"/>
    </location>
</feature>
<dbReference type="Pfam" id="PF02179">
    <property type="entry name" value="BAG"/>
    <property type="match status" value="1"/>
</dbReference>
<dbReference type="InterPro" id="IPR000626">
    <property type="entry name" value="Ubiquitin-like_dom"/>
</dbReference>
<dbReference type="SUPFAM" id="SSF63491">
    <property type="entry name" value="BAG domain"/>
    <property type="match status" value="1"/>
</dbReference>
<dbReference type="Gene3D" id="3.10.20.90">
    <property type="entry name" value="Phosphatidylinositol 3-kinase Catalytic Subunit, Chain A, domain 1"/>
    <property type="match status" value="1"/>
</dbReference>
<keyword evidence="2" id="KW-1133">Transmembrane helix</keyword>
<dbReference type="AlphaFoldDB" id="A0A8J5GJ68"/>
<dbReference type="PROSITE" id="PS50053">
    <property type="entry name" value="UBIQUITIN_2"/>
    <property type="match status" value="1"/>
</dbReference>
<name>A0A8J5GJ68_ZINOF</name>
<accession>A0A8J5GJ68</accession>
<feature type="domain" description="Ubiquitin-like" evidence="3">
    <location>
        <begin position="82"/>
        <end position="150"/>
    </location>
</feature>
<evidence type="ECO:0000313" key="6">
    <source>
        <dbReference type="Proteomes" id="UP000734854"/>
    </source>
</evidence>